<sequence>MKAKGMTQQTTQHEVGEKSVSTAYREMLIVIRREVLTRTKNKTILLATGLLALTVGIGAGVGGWFLREKMGDASFQLDTRLLFATAMVSALLSSLVYSSQSLTSGVVEEKSSRVVEILLTKIGVVPLLAGKMIGIGAITLVQLLLIGGTGLLGFTLVDGWSLLELEVGAALLWFLVWFLLGYIIFATMNTILASTVSRQEDLSAAVMPLSVLQMVLLVVTLYLTPTYLEEAWLKGLSFVPLFSSYLMPIRFGLDGVQTWEMVTAASIAGVTIPLLFWVATRVYSNNALRTGSKVSLQQSFASDNGA</sequence>
<evidence type="ECO:0000256" key="5">
    <source>
        <dbReference type="SAM" id="Phobius"/>
    </source>
</evidence>
<feature type="transmembrane region" description="Helical" evidence="5">
    <location>
        <begin position="261"/>
        <end position="279"/>
    </location>
</feature>
<organism evidence="7 8">
    <name type="scientific">Rothia endophytica</name>
    <dbReference type="NCBI Taxonomy" id="1324766"/>
    <lineage>
        <taxon>Bacteria</taxon>
        <taxon>Bacillati</taxon>
        <taxon>Actinomycetota</taxon>
        <taxon>Actinomycetes</taxon>
        <taxon>Micrococcales</taxon>
        <taxon>Micrococcaceae</taxon>
        <taxon>Rothia</taxon>
    </lineage>
</organism>
<protein>
    <recommendedName>
        <fullName evidence="6">ABC-2 type transporter transmembrane domain-containing protein</fullName>
    </recommendedName>
</protein>
<evidence type="ECO:0000313" key="8">
    <source>
        <dbReference type="Proteomes" id="UP001500187"/>
    </source>
</evidence>
<keyword evidence="4 5" id="KW-0472">Membrane</keyword>
<evidence type="ECO:0000256" key="1">
    <source>
        <dbReference type="ARBA" id="ARBA00004141"/>
    </source>
</evidence>
<feature type="transmembrane region" description="Helical" evidence="5">
    <location>
        <begin position="118"/>
        <end position="147"/>
    </location>
</feature>
<evidence type="ECO:0000313" key="7">
    <source>
        <dbReference type="EMBL" id="GAA4801038.1"/>
    </source>
</evidence>
<evidence type="ECO:0000256" key="4">
    <source>
        <dbReference type="ARBA" id="ARBA00023136"/>
    </source>
</evidence>
<evidence type="ECO:0000256" key="3">
    <source>
        <dbReference type="ARBA" id="ARBA00022989"/>
    </source>
</evidence>
<dbReference type="Proteomes" id="UP001500187">
    <property type="component" value="Unassembled WGS sequence"/>
</dbReference>
<feature type="transmembrane region" description="Helical" evidence="5">
    <location>
        <begin position="81"/>
        <end position="97"/>
    </location>
</feature>
<feature type="domain" description="ABC-2 type transporter transmembrane" evidence="6">
    <location>
        <begin position="87"/>
        <end position="280"/>
    </location>
</feature>
<evidence type="ECO:0000259" key="6">
    <source>
        <dbReference type="Pfam" id="PF12698"/>
    </source>
</evidence>
<feature type="transmembrane region" description="Helical" evidence="5">
    <location>
        <begin position="43"/>
        <end position="66"/>
    </location>
</feature>
<keyword evidence="2 5" id="KW-0812">Transmembrane</keyword>
<keyword evidence="8" id="KW-1185">Reference proteome</keyword>
<dbReference type="Pfam" id="PF12698">
    <property type="entry name" value="ABC2_membrane_3"/>
    <property type="match status" value="1"/>
</dbReference>
<keyword evidence="3 5" id="KW-1133">Transmembrane helix</keyword>
<name>A0ABP9BW78_9MICC</name>
<gene>
    <name evidence="7" type="ORF">GCM10023352_21540</name>
</gene>
<feature type="transmembrane region" description="Helical" evidence="5">
    <location>
        <begin position="167"/>
        <end position="192"/>
    </location>
</feature>
<evidence type="ECO:0000256" key="2">
    <source>
        <dbReference type="ARBA" id="ARBA00022692"/>
    </source>
</evidence>
<comment type="subcellular location">
    <subcellularLocation>
        <location evidence="1">Membrane</location>
        <topology evidence="1">Multi-pass membrane protein</topology>
    </subcellularLocation>
</comment>
<feature type="transmembrane region" description="Helical" evidence="5">
    <location>
        <begin position="204"/>
        <end position="225"/>
    </location>
</feature>
<proteinExistence type="predicted"/>
<dbReference type="InterPro" id="IPR013525">
    <property type="entry name" value="ABC2_TM"/>
</dbReference>
<comment type="caution">
    <text evidence="7">The sequence shown here is derived from an EMBL/GenBank/DDBJ whole genome shotgun (WGS) entry which is preliminary data.</text>
</comment>
<reference evidence="8" key="1">
    <citation type="journal article" date="2019" name="Int. J. Syst. Evol. Microbiol.">
        <title>The Global Catalogue of Microorganisms (GCM) 10K type strain sequencing project: providing services to taxonomists for standard genome sequencing and annotation.</title>
        <authorList>
            <consortium name="The Broad Institute Genomics Platform"/>
            <consortium name="The Broad Institute Genome Sequencing Center for Infectious Disease"/>
            <person name="Wu L."/>
            <person name="Ma J."/>
        </authorList>
    </citation>
    <scope>NUCLEOTIDE SEQUENCE [LARGE SCALE GENOMIC DNA]</scope>
    <source>
        <strain evidence="8">JCM 18541</strain>
    </source>
</reference>
<dbReference type="EMBL" id="BAABKP010000008">
    <property type="protein sequence ID" value="GAA4801038.1"/>
    <property type="molecule type" value="Genomic_DNA"/>
</dbReference>
<accession>A0ABP9BW78</accession>